<feature type="region of interest" description="Disordered" evidence="1">
    <location>
        <begin position="126"/>
        <end position="150"/>
    </location>
</feature>
<feature type="region of interest" description="Disordered" evidence="1">
    <location>
        <begin position="379"/>
        <end position="429"/>
    </location>
</feature>
<feature type="compositionally biased region" description="Basic and acidic residues" evidence="1">
    <location>
        <begin position="135"/>
        <end position="146"/>
    </location>
</feature>
<dbReference type="Gene3D" id="3.30.750.140">
    <property type="match status" value="1"/>
</dbReference>
<accession>A0A6I6LB87</accession>
<dbReference type="OrthoDB" id="7478760at2"/>
<reference evidence="4" key="1">
    <citation type="submission" date="2019-01" db="EMBL/GenBank/DDBJ databases">
        <title>Sphingorhabdus lacus sp.nov., isolated from an oligotrophic freshwater lake.</title>
        <authorList>
            <person name="Park M."/>
        </authorList>
    </citation>
    <scope>NUCLEOTIDE SEQUENCE [LARGE SCALE GENOMIC DNA]</scope>
    <source>
        <strain evidence="4">IMCC1753</strain>
    </source>
</reference>
<dbReference type="RefSeq" id="WP_158902134.1">
    <property type="nucleotide sequence ID" value="NZ_CP035733.1"/>
</dbReference>
<dbReference type="KEGG" id="slaa:EUU25_14350"/>
<dbReference type="Pfam" id="PF02120">
    <property type="entry name" value="Flg_hook"/>
    <property type="match status" value="1"/>
</dbReference>
<gene>
    <name evidence="3" type="ORF">EUU25_14350</name>
</gene>
<feature type="domain" description="Flagellar hook-length control protein-like C-terminal" evidence="2">
    <location>
        <begin position="310"/>
        <end position="388"/>
    </location>
</feature>
<keyword evidence="4" id="KW-1185">Reference proteome</keyword>
<keyword evidence="3" id="KW-0966">Cell projection</keyword>
<name>A0A6I6LB87_9SPHN</name>
<protein>
    <submittedName>
        <fullName evidence="3">Flagellar hook-length control protein FliK</fullName>
    </submittedName>
</protein>
<dbReference type="EMBL" id="CP035733">
    <property type="protein sequence ID" value="QGY81691.1"/>
    <property type="molecule type" value="Genomic_DNA"/>
</dbReference>
<dbReference type="AlphaFoldDB" id="A0A6I6LB87"/>
<keyword evidence="3" id="KW-0282">Flagellum</keyword>
<organism evidence="3 4">
    <name type="scientific">Sphingorhabdus lacus</name>
    <dbReference type="NCBI Taxonomy" id="392610"/>
    <lineage>
        <taxon>Bacteria</taxon>
        <taxon>Pseudomonadati</taxon>
        <taxon>Pseudomonadota</taxon>
        <taxon>Alphaproteobacteria</taxon>
        <taxon>Sphingomonadales</taxon>
        <taxon>Sphingomonadaceae</taxon>
        <taxon>Sphingorhabdus</taxon>
    </lineage>
</organism>
<dbReference type="CDD" id="cd17470">
    <property type="entry name" value="T3SS_Flik_C"/>
    <property type="match status" value="1"/>
</dbReference>
<proteinExistence type="predicted"/>
<evidence type="ECO:0000313" key="4">
    <source>
        <dbReference type="Proteomes" id="UP000428803"/>
    </source>
</evidence>
<evidence type="ECO:0000313" key="3">
    <source>
        <dbReference type="EMBL" id="QGY81691.1"/>
    </source>
</evidence>
<sequence>MNLASVLNISAPAGATIQNANAVEGGLGFDALMETASTPVATAPMPAQAPKADVSPHLKGSVDAPIKTPDTSAVVALKPPVMAVIAAPKTVAVPGLEPEPAQPVAPPQPTIDAPPAVRDLALRAAPNVPEDGPADVERPRTAEPGKGKAPVMRDIQQLKKLVAVPVSKELTTKIEAGEEEQGELENAALPADATAEMGPKIQFAQTPQVTAPVAQPVDAFFKRDTAADRNRLEIGTEAQNASDASAKSTTLLKTVPVETSVQAFTLPTPTVVSATSMTAPIFGGPENFTTHQLDMARDGQWIDQLARDIVAVAGQDGKLRFGLSPSNLGQLEVSVETQQDGVNIHMQASTEAAARIFAAEQPKLVEELRQSGVRVTNSDLLGGQQMQGQRDQSRPQNSAGHTSTDLTSNLVSQRTSPDNQNTSPNGRFA</sequence>
<keyword evidence="3" id="KW-0969">Cilium</keyword>
<evidence type="ECO:0000259" key="2">
    <source>
        <dbReference type="Pfam" id="PF02120"/>
    </source>
</evidence>
<dbReference type="InterPro" id="IPR021136">
    <property type="entry name" value="Flagellar_hook_control-like_C"/>
</dbReference>
<evidence type="ECO:0000256" key="1">
    <source>
        <dbReference type="SAM" id="MobiDB-lite"/>
    </source>
</evidence>
<dbReference type="InterPro" id="IPR038610">
    <property type="entry name" value="FliK-like_C_sf"/>
</dbReference>
<dbReference type="Proteomes" id="UP000428803">
    <property type="component" value="Chromosome"/>
</dbReference>